<keyword evidence="3" id="KW-0234">DNA repair</keyword>
<dbReference type="Pfam" id="PF00730">
    <property type="entry name" value="HhH-GPD"/>
    <property type="match status" value="1"/>
</dbReference>
<dbReference type="InterPro" id="IPR003265">
    <property type="entry name" value="HhH-GPD_domain"/>
</dbReference>
<dbReference type="EMBL" id="CP064787">
    <property type="protein sequence ID" value="QSG05945.1"/>
    <property type="molecule type" value="Genomic_DNA"/>
</dbReference>
<dbReference type="SMART" id="SM00478">
    <property type="entry name" value="ENDO3c"/>
    <property type="match status" value="1"/>
</dbReference>
<dbReference type="FunFam" id="1.10.340.30:FF:000004">
    <property type="entry name" value="DNA-3-methyladenine glycosylase II"/>
    <property type="match status" value="1"/>
</dbReference>
<dbReference type="InterPro" id="IPR011257">
    <property type="entry name" value="DNA_glycosylase"/>
</dbReference>
<feature type="domain" description="HhH-GPD" evidence="4">
    <location>
        <begin position="36"/>
        <end position="187"/>
    </location>
</feature>
<evidence type="ECO:0000256" key="3">
    <source>
        <dbReference type="ARBA" id="ARBA00023204"/>
    </source>
</evidence>
<dbReference type="AlphaFoldDB" id="A0A897N4Y0"/>
<dbReference type="GO" id="GO:0043916">
    <property type="term" value="F:DNA-7-methylguanine glycosylase activity"/>
    <property type="evidence" value="ECO:0007669"/>
    <property type="project" value="TreeGrafter"/>
</dbReference>
<name>A0A897N4Y0_9EURY</name>
<evidence type="ECO:0000313" key="5">
    <source>
        <dbReference type="EMBL" id="QSG05945.1"/>
    </source>
</evidence>
<evidence type="ECO:0000256" key="2">
    <source>
        <dbReference type="ARBA" id="ARBA00022763"/>
    </source>
</evidence>
<accession>A0A897N4Y0</accession>
<comment type="similarity">
    <text evidence="1">Belongs to the alkylbase DNA glycosidase AlkA family.</text>
</comment>
<dbReference type="GO" id="GO:0008725">
    <property type="term" value="F:DNA-3-methyladenine glycosylase activity"/>
    <property type="evidence" value="ECO:0007669"/>
    <property type="project" value="TreeGrafter"/>
</dbReference>
<reference evidence="5" key="1">
    <citation type="submission" date="2020-11" db="EMBL/GenBank/DDBJ databases">
        <title>Carbohydrate-dependent, anaerobic sulfur respiration: A novel catabolism in halophilic archaea.</title>
        <authorList>
            <person name="Sorokin D.Y."/>
            <person name="Messina E."/>
            <person name="Smedile F."/>
            <person name="La Cono V."/>
            <person name="Hallsworth J.E."/>
            <person name="Yakimov M.M."/>
        </authorList>
    </citation>
    <scope>NUCLEOTIDE SEQUENCE</scope>
    <source>
        <strain evidence="5">HSR12-1</strain>
    </source>
</reference>
<sequence length="191" mass="21388">MSLRADAKLGPVVERVGPLRVEPAEDLFERLVVSVLRQQVSMASAAATRERLFDAVEVTPEGILHADDETLRDAGLSRQKTRYVNNVARAFREEGYSRAYFEGMDDDAVRAELTSITGVGAWTADMQLIFSLGRPDVFPVGDLGIRKGMVRLFEDLAVEDRAAMRDRAERWAPYRSYASLYLWRTVEGGDS</sequence>
<dbReference type="Gene3D" id="1.10.1670.40">
    <property type="match status" value="1"/>
</dbReference>
<dbReference type="GO" id="GO:0032131">
    <property type="term" value="F:alkylated DNA binding"/>
    <property type="evidence" value="ECO:0007669"/>
    <property type="project" value="TreeGrafter"/>
</dbReference>
<dbReference type="CDD" id="cd00056">
    <property type="entry name" value="ENDO3c"/>
    <property type="match status" value="1"/>
</dbReference>
<dbReference type="PANTHER" id="PTHR43003">
    <property type="entry name" value="DNA-3-METHYLADENINE GLYCOSYLASE"/>
    <property type="match status" value="1"/>
</dbReference>
<dbReference type="GO" id="GO:0006285">
    <property type="term" value="P:base-excision repair, AP site formation"/>
    <property type="evidence" value="ECO:0007669"/>
    <property type="project" value="TreeGrafter"/>
</dbReference>
<dbReference type="Gene3D" id="1.10.340.30">
    <property type="entry name" value="Hypothetical protein, domain 2"/>
    <property type="match status" value="1"/>
</dbReference>
<proteinExistence type="inferred from homology"/>
<keyword evidence="2" id="KW-0227">DNA damage</keyword>
<evidence type="ECO:0000256" key="1">
    <source>
        <dbReference type="ARBA" id="ARBA00010817"/>
    </source>
</evidence>
<gene>
    <name evidence="5" type="primary">alkA</name>
    <name evidence="5" type="ORF">HSR121_1608</name>
</gene>
<dbReference type="GO" id="GO:0032993">
    <property type="term" value="C:protein-DNA complex"/>
    <property type="evidence" value="ECO:0007669"/>
    <property type="project" value="TreeGrafter"/>
</dbReference>
<organism evidence="5 6">
    <name type="scientific">Halapricum desulfuricans</name>
    <dbReference type="NCBI Taxonomy" id="2841257"/>
    <lineage>
        <taxon>Archaea</taxon>
        <taxon>Methanobacteriati</taxon>
        <taxon>Methanobacteriota</taxon>
        <taxon>Stenosarchaea group</taxon>
        <taxon>Halobacteria</taxon>
        <taxon>Halobacteriales</taxon>
        <taxon>Haloarculaceae</taxon>
        <taxon>Halapricum</taxon>
    </lineage>
</organism>
<dbReference type="InterPro" id="IPR051912">
    <property type="entry name" value="Alkylbase_DNA_Glycosylase/TA"/>
</dbReference>
<dbReference type="GO" id="GO:0006307">
    <property type="term" value="P:DNA alkylation repair"/>
    <property type="evidence" value="ECO:0007669"/>
    <property type="project" value="TreeGrafter"/>
</dbReference>
<evidence type="ECO:0000259" key="4">
    <source>
        <dbReference type="SMART" id="SM00478"/>
    </source>
</evidence>
<evidence type="ECO:0000313" key="6">
    <source>
        <dbReference type="Proteomes" id="UP000663525"/>
    </source>
</evidence>
<dbReference type="PANTHER" id="PTHR43003:SF5">
    <property type="entry name" value="DNA-3-METHYLADENINE GLYCOSYLASE"/>
    <property type="match status" value="1"/>
</dbReference>
<dbReference type="SUPFAM" id="SSF48150">
    <property type="entry name" value="DNA-glycosylase"/>
    <property type="match status" value="1"/>
</dbReference>
<dbReference type="Proteomes" id="UP000663525">
    <property type="component" value="Chromosome"/>
</dbReference>
<protein>
    <submittedName>
        <fullName evidence="5">3-methyladenine DNA glycosylase/8-oxoguanine DNA glycosylase</fullName>
    </submittedName>
</protein>